<accession>A0ACC0YYN7</accession>
<proteinExistence type="predicted"/>
<sequence length="776" mass="87511">MKEISRREKEAGIIPKPDIDTFMKAISVEGLKKTLQTEYILKILGLEVCADTIVGNAMKRGISGGQKKRLTTGCVDCISTLKICHLIVACLKHLAYITASTVLISLLQPAPETFDLFDDIILMAEGKIVYHGPRSNVLEFFEHCGLRCPPRKGVADFLQEVVFEKDQAQYWFHKHVPHSYMKIDFSHADYYMTSLFYALVRHLCNGVEELSLTSSRLPVFYKQRDFCFYPAWTDSIPAIILKVPFSLTDAFVWTAITYYAIGYSPEPESPKSSVAAICALSSFLVMLLFGGFLLPQSSLPAWLGLGLWFSPFAYAEIAVSVNEFLSPRWQKVKLLLLINRAEHCLDSGSFLYFGFICALTYLKSPGRSRAIISHDKLCYLTGTDNLSNTTKGKEFPFVITIEALNINIENVQYFVDTPKKLRDQGFPLKKLQLLSDITGAFRPGILTALMWSRENGTDWWYYRRGDKSLWEFVAEVLQLIELDEIKDSLVGIPGTSGISNEQRKRLTIAVELVSNPSIIFMDEPTSGSGLDARAAAVVVMRVVKNIVHTKRTVVCTIHQPSIDIFEAFDESIMTGSQGHFWVPKIKHNYNPATWMLEVTSPAAEAQLGLDFALLYKESHLFRDGGQDLLTILASAFILMLVIGGSNCSSVIPFIATERTVIYRKMFAGMYSSWVYSIAQVIIEIPYVFLQPVLFPAITYPAINFYWSFYKVFWYFYTLFCTLLFFSYFGMLLASVTPTYQVATVSATFSYTMFNLFSGYLIPGPVRTLIFSSSTLC</sequence>
<organism evidence="1 2">
    <name type="scientific">Pistacia integerrima</name>
    <dbReference type="NCBI Taxonomy" id="434235"/>
    <lineage>
        <taxon>Eukaryota</taxon>
        <taxon>Viridiplantae</taxon>
        <taxon>Streptophyta</taxon>
        <taxon>Embryophyta</taxon>
        <taxon>Tracheophyta</taxon>
        <taxon>Spermatophyta</taxon>
        <taxon>Magnoliopsida</taxon>
        <taxon>eudicotyledons</taxon>
        <taxon>Gunneridae</taxon>
        <taxon>Pentapetalae</taxon>
        <taxon>rosids</taxon>
        <taxon>malvids</taxon>
        <taxon>Sapindales</taxon>
        <taxon>Anacardiaceae</taxon>
        <taxon>Pistacia</taxon>
    </lineage>
</organism>
<protein>
    <submittedName>
        <fullName evidence="1">Uncharacterized protein</fullName>
    </submittedName>
</protein>
<gene>
    <name evidence="1" type="ORF">Pint_17175</name>
</gene>
<evidence type="ECO:0000313" key="2">
    <source>
        <dbReference type="Proteomes" id="UP001163603"/>
    </source>
</evidence>
<name>A0ACC0YYN7_9ROSI</name>
<keyword evidence="2" id="KW-1185">Reference proteome</keyword>
<dbReference type="EMBL" id="CM047739">
    <property type="protein sequence ID" value="KAJ0043838.1"/>
    <property type="molecule type" value="Genomic_DNA"/>
</dbReference>
<comment type="caution">
    <text evidence="1">The sequence shown here is derived from an EMBL/GenBank/DDBJ whole genome shotgun (WGS) entry which is preliminary data.</text>
</comment>
<evidence type="ECO:0000313" key="1">
    <source>
        <dbReference type="EMBL" id="KAJ0043838.1"/>
    </source>
</evidence>
<reference evidence="2" key="1">
    <citation type="journal article" date="2023" name="G3 (Bethesda)">
        <title>Genome assembly and association tests identify interacting loci associated with vigor, precocity, and sex in interspecific pistachio rootstocks.</title>
        <authorList>
            <person name="Palmer W."/>
            <person name="Jacygrad E."/>
            <person name="Sagayaradj S."/>
            <person name="Cavanaugh K."/>
            <person name="Han R."/>
            <person name="Bertier L."/>
            <person name="Beede B."/>
            <person name="Kafkas S."/>
            <person name="Golino D."/>
            <person name="Preece J."/>
            <person name="Michelmore R."/>
        </authorList>
    </citation>
    <scope>NUCLEOTIDE SEQUENCE [LARGE SCALE GENOMIC DNA]</scope>
</reference>
<dbReference type="Proteomes" id="UP001163603">
    <property type="component" value="Chromosome 4"/>
</dbReference>